<reference evidence="3 4" key="1">
    <citation type="submission" date="2016-04" db="EMBL/GenBank/DDBJ databases">
        <title>First whole genome shotgun sequence of the bacterium Enteractinococcus sp. strain UASWS1574.</title>
        <authorList>
            <person name="Crovadore J."/>
            <person name="Chablais R."/>
            <person name="Lefort F."/>
        </authorList>
    </citation>
    <scope>NUCLEOTIDE SEQUENCE [LARGE SCALE GENOMIC DNA]</scope>
    <source>
        <strain evidence="3 4">UASWS1574</strain>
    </source>
</reference>
<organism evidence="3 4">
    <name type="scientific">Enteractinococcus helveticum</name>
    <dbReference type="NCBI Taxonomy" id="1837282"/>
    <lineage>
        <taxon>Bacteria</taxon>
        <taxon>Bacillati</taxon>
        <taxon>Actinomycetota</taxon>
        <taxon>Actinomycetes</taxon>
        <taxon>Micrococcales</taxon>
        <taxon>Micrococcaceae</taxon>
    </lineage>
</organism>
<feature type="domain" description="Transposase IS204/IS1001/IS1096/IS1165 DDE" evidence="1">
    <location>
        <begin position="167"/>
        <end position="425"/>
    </location>
</feature>
<dbReference type="STRING" id="1837282.A6F49_03960"/>
<evidence type="ECO:0000259" key="1">
    <source>
        <dbReference type="Pfam" id="PF01610"/>
    </source>
</evidence>
<proteinExistence type="predicted"/>
<dbReference type="AlphaFoldDB" id="A0A1B7M2Z1"/>
<comment type="caution">
    <text evidence="3">The sequence shown here is derived from an EMBL/GenBank/DDBJ whole genome shotgun (WGS) entry which is preliminary data.</text>
</comment>
<dbReference type="Pfam" id="PF01610">
    <property type="entry name" value="DDE_Tnp_ISL3"/>
    <property type="match status" value="1"/>
</dbReference>
<sequence length="440" mass="49380">MKSTCSSCPVADVICRTVELGLTIEGAFIGEGDITVIRARPIEVLPFCPACEAEGVLRDHVTRELTDLPVAGHPCRLHVRLPRYRCVGEQCPQVIFQHRLECAEPGAKPTNRCTRWILQKLSASKMSVKAVADELGLGWDLVNRLALRRIRSLVYDDPRHLEGVKILGVDEHCWSHVRGRGKETYATILVDLTPVIEGTGPSRLLDVRPGRSKKVLATWLKERTPAFRDGIKVVTMDGFAGYHSATVAELPEAIPVMDPFHVVQLAGEKLTLCRQRLQQATTGHRGRKDDPLYKVRKTLLTRRGLLTERQHLKVANLWAHHDDHVGLQVTYLVYQDIIDAYAHPKRSVGKKLMRKVMDTIRKGLPAGLEELAQLGRTLWRKRKQVLAFFDHGGASNGPVEAVNGRLEHLRGIALGFRNFDHYVLRCLIHSGQLTERINAL</sequence>
<accession>A0A1B7M2Z1</accession>
<evidence type="ECO:0000259" key="2">
    <source>
        <dbReference type="Pfam" id="PF14690"/>
    </source>
</evidence>
<dbReference type="InterPro" id="IPR047951">
    <property type="entry name" value="Transpos_ISL3"/>
</dbReference>
<evidence type="ECO:0000313" key="3">
    <source>
        <dbReference type="EMBL" id="OAV62963.1"/>
    </source>
</evidence>
<feature type="domain" description="Transposase IS204/IS1001/IS1096/IS1165 zinc-finger" evidence="2">
    <location>
        <begin position="46"/>
        <end position="86"/>
    </location>
</feature>
<gene>
    <name evidence="3" type="ORF">A6F49_03960</name>
</gene>
<dbReference type="RefSeq" id="WP_067605463.1">
    <property type="nucleotide sequence ID" value="NZ_LXEY01000006.1"/>
</dbReference>
<dbReference type="EMBL" id="LXEY01000006">
    <property type="protein sequence ID" value="OAV62963.1"/>
    <property type="molecule type" value="Genomic_DNA"/>
</dbReference>
<dbReference type="OrthoDB" id="3255666at2"/>
<dbReference type="NCBIfam" id="NF033550">
    <property type="entry name" value="transpos_ISL3"/>
    <property type="match status" value="1"/>
</dbReference>
<protein>
    <submittedName>
        <fullName evidence="3">Transposase</fullName>
    </submittedName>
</protein>
<dbReference type="PANTHER" id="PTHR33498:SF1">
    <property type="entry name" value="TRANSPOSASE FOR INSERTION SEQUENCE ELEMENT IS1557"/>
    <property type="match status" value="1"/>
</dbReference>
<dbReference type="PANTHER" id="PTHR33498">
    <property type="entry name" value="TRANSPOSASE FOR INSERTION SEQUENCE ELEMENT IS1557"/>
    <property type="match status" value="1"/>
</dbReference>
<dbReference type="InterPro" id="IPR029261">
    <property type="entry name" value="Transposase_Znf"/>
</dbReference>
<dbReference type="Proteomes" id="UP000078292">
    <property type="component" value="Unassembled WGS sequence"/>
</dbReference>
<keyword evidence="4" id="KW-1185">Reference proteome</keyword>
<dbReference type="Pfam" id="PF14690">
    <property type="entry name" value="Zn_ribbon_ISL3"/>
    <property type="match status" value="1"/>
</dbReference>
<dbReference type="InterPro" id="IPR002560">
    <property type="entry name" value="Transposase_DDE"/>
</dbReference>
<evidence type="ECO:0000313" key="4">
    <source>
        <dbReference type="Proteomes" id="UP000078292"/>
    </source>
</evidence>
<name>A0A1B7M2Z1_9MICC</name>